<keyword evidence="2" id="KW-1185">Reference proteome</keyword>
<reference evidence="1" key="2">
    <citation type="submission" date="2018-08" db="UniProtKB">
        <authorList>
            <consortium name="EnsemblPlants"/>
        </authorList>
    </citation>
    <scope>IDENTIFICATION</scope>
    <source>
        <strain evidence="1">Yugu1</strain>
    </source>
</reference>
<dbReference type="AlphaFoldDB" id="K4A479"/>
<dbReference type="Proteomes" id="UP000004995">
    <property type="component" value="Unassembled WGS sequence"/>
</dbReference>
<evidence type="ECO:0000313" key="2">
    <source>
        <dbReference type="Proteomes" id="UP000004995"/>
    </source>
</evidence>
<dbReference type="EnsemblPlants" id="KQL22488">
    <property type="protein sequence ID" value="KQL22488"/>
    <property type="gene ID" value="SETIT_033683mg"/>
</dbReference>
<accession>K4A479</accession>
<name>K4A479_SETIT</name>
<protein>
    <submittedName>
        <fullName evidence="1">Uncharacterized protein</fullName>
    </submittedName>
</protein>
<evidence type="ECO:0000313" key="1">
    <source>
        <dbReference type="EnsemblPlants" id="KQL22488"/>
    </source>
</evidence>
<sequence length="42" mass="4936">MVFCRRATTEVQKSEVQSSRQCCHRVFNRAVNRCENETVTQC</sequence>
<dbReference type="EMBL" id="AGNK02000686">
    <property type="status" value="NOT_ANNOTATED_CDS"/>
    <property type="molecule type" value="Genomic_DNA"/>
</dbReference>
<dbReference type="Gramene" id="KQL22488">
    <property type="protein sequence ID" value="KQL22488"/>
    <property type="gene ID" value="SETIT_033683mg"/>
</dbReference>
<organism evidence="1 2">
    <name type="scientific">Setaria italica</name>
    <name type="common">Foxtail millet</name>
    <name type="synonym">Panicum italicum</name>
    <dbReference type="NCBI Taxonomy" id="4555"/>
    <lineage>
        <taxon>Eukaryota</taxon>
        <taxon>Viridiplantae</taxon>
        <taxon>Streptophyta</taxon>
        <taxon>Embryophyta</taxon>
        <taxon>Tracheophyta</taxon>
        <taxon>Spermatophyta</taxon>
        <taxon>Magnoliopsida</taxon>
        <taxon>Liliopsida</taxon>
        <taxon>Poales</taxon>
        <taxon>Poaceae</taxon>
        <taxon>PACMAD clade</taxon>
        <taxon>Panicoideae</taxon>
        <taxon>Panicodae</taxon>
        <taxon>Paniceae</taxon>
        <taxon>Cenchrinae</taxon>
        <taxon>Setaria</taxon>
    </lineage>
</organism>
<proteinExistence type="predicted"/>
<dbReference type="InParanoid" id="K4A479"/>
<dbReference type="HOGENOM" id="CLU_3261432_0_0_1"/>
<reference evidence="2" key="1">
    <citation type="journal article" date="2012" name="Nat. Biotechnol.">
        <title>Reference genome sequence of the model plant Setaria.</title>
        <authorList>
            <person name="Bennetzen J.L."/>
            <person name="Schmutz J."/>
            <person name="Wang H."/>
            <person name="Percifield R."/>
            <person name="Hawkins J."/>
            <person name="Pontaroli A.C."/>
            <person name="Estep M."/>
            <person name="Feng L."/>
            <person name="Vaughn J.N."/>
            <person name="Grimwood J."/>
            <person name="Jenkins J."/>
            <person name="Barry K."/>
            <person name="Lindquist E."/>
            <person name="Hellsten U."/>
            <person name="Deshpande S."/>
            <person name="Wang X."/>
            <person name="Wu X."/>
            <person name="Mitros T."/>
            <person name="Triplett J."/>
            <person name="Yang X."/>
            <person name="Ye C.Y."/>
            <person name="Mauro-Herrera M."/>
            <person name="Wang L."/>
            <person name="Li P."/>
            <person name="Sharma M."/>
            <person name="Sharma R."/>
            <person name="Ronald P.C."/>
            <person name="Panaud O."/>
            <person name="Kellogg E.A."/>
            <person name="Brutnell T.P."/>
            <person name="Doust A.N."/>
            <person name="Tuskan G.A."/>
            <person name="Rokhsar D."/>
            <person name="Devos K.M."/>
        </authorList>
    </citation>
    <scope>NUCLEOTIDE SEQUENCE [LARGE SCALE GENOMIC DNA]</scope>
    <source>
        <strain evidence="2">cv. Yugu1</strain>
    </source>
</reference>